<protein>
    <submittedName>
        <fullName evidence="3">G_PROTEIN_RECEP_F1_2 domain-containing protein</fullName>
    </submittedName>
</protein>
<dbReference type="WBParaSite" id="Hba_08574">
    <property type="protein sequence ID" value="Hba_08574"/>
    <property type="gene ID" value="Hba_08574"/>
</dbReference>
<keyword evidence="1" id="KW-1133">Transmembrane helix</keyword>
<proteinExistence type="predicted"/>
<keyword evidence="2" id="KW-1185">Reference proteome</keyword>
<dbReference type="AlphaFoldDB" id="A0A1I7WTW5"/>
<evidence type="ECO:0000313" key="3">
    <source>
        <dbReference type="WBParaSite" id="Hba_08574"/>
    </source>
</evidence>
<feature type="transmembrane region" description="Helical" evidence="1">
    <location>
        <begin position="6"/>
        <end position="27"/>
    </location>
</feature>
<keyword evidence="1" id="KW-0812">Transmembrane</keyword>
<evidence type="ECO:0000256" key="1">
    <source>
        <dbReference type="SAM" id="Phobius"/>
    </source>
</evidence>
<name>A0A1I7WTW5_HETBA</name>
<evidence type="ECO:0000313" key="2">
    <source>
        <dbReference type="Proteomes" id="UP000095283"/>
    </source>
</evidence>
<sequence>MLTAKYVMIVTVLVVPSGAIINCLILASTWSANDDSTCQLYFSSFAGIS</sequence>
<accession>A0A1I7WTW5</accession>
<dbReference type="Proteomes" id="UP000095283">
    <property type="component" value="Unplaced"/>
</dbReference>
<organism evidence="2 3">
    <name type="scientific">Heterorhabditis bacteriophora</name>
    <name type="common">Entomopathogenic nematode worm</name>
    <dbReference type="NCBI Taxonomy" id="37862"/>
    <lineage>
        <taxon>Eukaryota</taxon>
        <taxon>Metazoa</taxon>
        <taxon>Ecdysozoa</taxon>
        <taxon>Nematoda</taxon>
        <taxon>Chromadorea</taxon>
        <taxon>Rhabditida</taxon>
        <taxon>Rhabditina</taxon>
        <taxon>Rhabditomorpha</taxon>
        <taxon>Strongyloidea</taxon>
        <taxon>Heterorhabditidae</taxon>
        <taxon>Heterorhabditis</taxon>
    </lineage>
</organism>
<keyword evidence="1" id="KW-0472">Membrane</keyword>
<reference evidence="3" key="1">
    <citation type="submission" date="2016-11" db="UniProtKB">
        <authorList>
            <consortium name="WormBaseParasite"/>
        </authorList>
    </citation>
    <scope>IDENTIFICATION</scope>
</reference>